<dbReference type="Proteomes" id="UP000885759">
    <property type="component" value="Unassembled WGS sequence"/>
</dbReference>
<dbReference type="AlphaFoldDB" id="A0A7C4Z7M9"/>
<dbReference type="EMBL" id="DRPZ01000028">
    <property type="protein sequence ID" value="HGY08636.1"/>
    <property type="molecule type" value="Genomic_DNA"/>
</dbReference>
<gene>
    <name evidence="1" type="ORF">ENK37_01065</name>
</gene>
<reference evidence="1" key="1">
    <citation type="journal article" date="2020" name="mSystems">
        <title>Genome- and Community-Level Interaction Insights into Carbon Utilization and Element Cycling Functions of Hydrothermarchaeota in Hydrothermal Sediment.</title>
        <authorList>
            <person name="Zhou Z."/>
            <person name="Liu Y."/>
            <person name="Xu W."/>
            <person name="Pan J."/>
            <person name="Luo Z.H."/>
            <person name="Li M."/>
        </authorList>
    </citation>
    <scope>NUCLEOTIDE SEQUENCE [LARGE SCALE GENOMIC DNA]</scope>
    <source>
        <strain evidence="1">HyVt-570</strain>
    </source>
</reference>
<dbReference type="Pfam" id="PF02239">
    <property type="entry name" value="Cytochrom_D1"/>
    <property type="match status" value="1"/>
</dbReference>
<dbReference type="InterPro" id="IPR003143">
    <property type="entry name" value="Cyt_cd1_C_sf"/>
</dbReference>
<organism evidence="1">
    <name type="scientific">Oceanithermus profundus</name>
    <dbReference type="NCBI Taxonomy" id="187137"/>
    <lineage>
        <taxon>Bacteria</taxon>
        <taxon>Thermotogati</taxon>
        <taxon>Deinococcota</taxon>
        <taxon>Deinococci</taxon>
        <taxon>Thermales</taxon>
        <taxon>Thermaceae</taxon>
        <taxon>Oceanithermus</taxon>
    </lineage>
</organism>
<comment type="caution">
    <text evidence="1">The sequence shown here is derived from an EMBL/GenBank/DDBJ whole genome shotgun (WGS) entry which is preliminary data.</text>
</comment>
<sequence>MVHIEFNKDGSEFWVSAWGNKDTPTFIVVYDSVTLQEKARITGDWVRTPTGKFNVWNTANDIY</sequence>
<protein>
    <submittedName>
        <fullName evidence="1">Nitrite reductase</fullName>
    </submittedName>
</protein>
<proteinExistence type="predicted"/>
<name>A0A7C4Z7M9_9DEIN</name>
<dbReference type="Gene3D" id="2.140.10.20">
    <property type="entry name" value="C-terminal (heme d1) domain of cytochrome cd1-nitrite reductase"/>
    <property type="match status" value="1"/>
</dbReference>
<dbReference type="InterPro" id="IPR011048">
    <property type="entry name" value="Haem_d1_sf"/>
</dbReference>
<accession>A0A7C4Z7M9</accession>
<feature type="non-terminal residue" evidence="1">
    <location>
        <position position="1"/>
    </location>
</feature>
<evidence type="ECO:0000313" key="1">
    <source>
        <dbReference type="EMBL" id="HGY08636.1"/>
    </source>
</evidence>
<dbReference type="SUPFAM" id="SSF51004">
    <property type="entry name" value="C-terminal (heme d1) domain of cytochrome cd1-nitrite reductase"/>
    <property type="match status" value="1"/>
</dbReference>